<dbReference type="AlphaFoldDB" id="A0A0H2LUA3"/>
<evidence type="ECO:0000256" key="1">
    <source>
        <dbReference type="SAM" id="MobiDB-lite"/>
    </source>
</evidence>
<accession>A0A0H2LUA3</accession>
<evidence type="ECO:0000313" key="2">
    <source>
        <dbReference type="EMBL" id="KLN52037.1"/>
    </source>
</evidence>
<feature type="region of interest" description="Disordered" evidence="1">
    <location>
        <begin position="130"/>
        <end position="152"/>
    </location>
</feature>
<organism evidence="2 3">
    <name type="scientific">Variovorax paradoxus</name>
    <dbReference type="NCBI Taxonomy" id="34073"/>
    <lineage>
        <taxon>Bacteria</taxon>
        <taxon>Pseudomonadati</taxon>
        <taxon>Pseudomonadota</taxon>
        <taxon>Betaproteobacteria</taxon>
        <taxon>Burkholderiales</taxon>
        <taxon>Comamonadaceae</taxon>
        <taxon>Variovorax</taxon>
    </lineage>
</organism>
<dbReference type="EMBL" id="JZWI01000105">
    <property type="protein sequence ID" value="KLN52037.1"/>
    <property type="molecule type" value="Genomic_DNA"/>
</dbReference>
<reference evidence="2 3" key="1">
    <citation type="submission" date="2015-03" db="EMBL/GenBank/DDBJ databases">
        <title>Genome sequence of Variovorax paradoxus TBEA6.</title>
        <authorList>
            <person name="Poehlein A."/>
            <person name="Schuldes J."/>
            <person name="Wuebbeler J.H."/>
            <person name="Hiessl S."/>
            <person name="Steinbuechel A."/>
            <person name="Daniel R."/>
        </authorList>
    </citation>
    <scope>NUCLEOTIDE SEQUENCE [LARGE SCALE GENOMIC DNA]</scope>
    <source>
        <strain evidence="2 3">TBEA6</strain>
    </source>
</reference>
<dbReference type="Proteomes" id="UP000035170">
    <property type="component" value="Unassembled WGS sequence"/>
</dbReference>
<protein>
    <submittedName>
        <fullName evidence="2">Uncharacterized protein</fullName>
    </submittedName>
</protein>
<sequence length="152" mass="15488">MGRPSFAPVRSEIAVTVGPSSSNLMLAPILSTFESLAVSPSPSVTVTVLVRVISVSAIVACWAAKLDDTPGPAWSISANCRKVTEPVALTARSKMVLPAVMAPAVAAVEPMTFPLTRYSLIETPSLVSPDAPPGVATPSAKAEAVVPAPSAP</sequence>
<evidence type="ECO:0000313" key="3">
    <source>
        <dbReference type="Proteomes" id="UP000035170"/>
    </source>
</evidence>
<keyword evidence="3" id="KW-1185">Reference proteome</keyword>
<comment type="caution">
    <text evidence="2">The sequence shown here is derived from an EMBL/GenBank/DDBJ whole genome shotgun (WGS) entry which is preliminary data.</text>
</comment>
<gene>
    <name evidence="2" type="ORF">VPARA_68500</name>
</gene>
<name>A0A0H2LUA3_VARPD</name>
<proteinExistence type="predicted"/>